<name>A0AAV2E5M6_9ROSI</name>
<accession>A0AAV2E5M6</accession>
<feature type="compositionally biased region" description="Basic and acidic residues" evidence="1">
    <location>
        <begin position="33"/>
        <end position="43"/>
    </location>
</feature>
<dbReference type="PANTHER" id="PTHR33223:SF11">
    <property type="entry name" value="ELEMENT PROTEIN, PUTATIVE-RELATED"/>
    <property type="match status" value="1"/>
</dbReference>
<dbReference type="Proteomes" id="UP001497516">
    <property type="component" value="Chromosome 4"/>
</dbReference>
<dbReference type="AlphaFoldDB" id="A0AAV2E5M6"/>
<evidence type="ECO:0000313" key="3">
    <source>
        <dbReference type="EMBL" id="CAL1381119.1"/>
    </source>
</evidence>
<evidence type="ECO:0000313" key="4">
    <source>
        <dbReference type="Proteomes" id="UP001497516"/>
    </source>
</evidence>
<keyword evidence="4" id="KW-1185">Reference proteome</keyword>
<feature type="region of interest" description="Disordered" evidence="1">
    <location>
        <begin position="31"/>
        <end position="71"/>
    </location>
</feature>
<dbReference type="PANTHER" id="PTHR33223">
    <property type="entry name" value="CCHC-TYPE DOMAIN-CONTAINING PROTEIN"/>
    <property type="match status" value="1"/>
</dbReference>
<dbReference type="InterPro" id="IPR005162">
    <property type="entry name" value="Retrotrans_gag_dom"/>
</dbReference>
<dbReference type="Pfam" id="PF03732">
    <property type="entry name" value="Retrotrans_gag"/>
    <property type="match status" value="1"/>
</dbReference>
<feature type="domain" description="Retrotransposon gag" evidence="2">
    <location>
        <begin position="152"/>
        <end position="244"/>
    </location>
</feature>
<reference evidence="3 4" key="1">
    <citation type="submission" date="2024-04" db="EMBL/GenBank/DDBJ databases">
        <authorList>
            <person name="Fracassetti M."/>
        </authorList>
    </citation>
    <scope>NUCLEOTIDE SEQUENCE [LARGE SCALE GENOMIC DNA]</scope>
</reference>
<dbReference type="EMBL" id="OZ034817">
    <property type="protein sequence ID" value="CAL1381119.1"/>
    <property type="molecule type" value="Genomic_DNA"/>
</dbReference>
<sequence>MTRSQSGGLLALNPEIERTCRQLRRQQQARLATAERIDDHLSSESEEEYEMEGDHNPLPGNQLLGNHPPPPGPTLEYYYTPRVADIRLVILYPRIPANNFEIKPCWIQLITSSVQFHGLKDEEARVHLSRFLQLTNGFKLNGVPDDAIRLHLFPHSLVGNAKRWLETQPPLSITSWDDLADKLVHRYYPASKTTEIQREITHFRQEPDESLRDAWERYMGFFWQCPHHGFSDAFTVGNFYSALSPESQRVIESLCPGGDILTKTPPELNQMISTLSNSKIKYFP</sequence>
<gene>
    <name evidence="3" type="ORF">LTRI10_LOCUS22521</name>
</gene>
<proteinExistence type="predicted"/>
<organism evidence="3 4">
    <name type="scientific">Linum trigynum</name>
    <dbReference type="NCBI Taxonomy" id="586398"/>
    <lineage>
        <taxon>Eukaryota</taxon>
        <taxon>Viridiplantae</taxon>
        <taxon>Streptophyta</taxon>
        <taxon>Embryophyta</taxon>
        <taxon>Tracheophyta</taxon>
        <taxon>Spermatophyta</taxon>
        <taxon>Magnoliopsida</taxon>
        <taxon>eudicotyledons</taxon>
        <taxon>Gunneridae</taxon>
        <taxon>Pentapetalae</taxon>
        <taxon>rosids</taxon>
        <taxon>fabids</taxon>
        <taxon>Malpighiales</taxon>
        <taxon>Linaceae</taxon>
        <taxon>Linum</taxon>
    </lineage>
</organism>
<evidence type="ECO:0000256" key="1">
    <source>
        <dbReference type="SAM" id="MobiDB-lite"/>
    </source>
</evidence>
<evidence type="ECO:0000259" key="2">
    <source>
        <dbReference type="Pfam" id="PF03732"/>
    </source>
</evidence>
<protein>
    <recommendedName>
        <fullName evidence="2">Retrotransposon gag domain-containing protein</fullName>
    </recommendedName>
</protein>